<comment type="caution">
    <text evidence="2">The sequence shown here is derived from an EMBL/GenBank/DDBJ whole genome shotgun (WGS) entry which is preliminary data.</text>
</comment>
<keyword evidence="1" id="KW-0446">Lipid-binding</keyword>
<name>A0ABR9QMN8_9BACI</name>
<evidence type="ECO:0000313" key="3">
    <source>
        <dbReference type="Proteomes" id="UP001516662"/>
    </source>
</evidence>
<sequence>MEKKKIAFVTDSTAYLTEELLNHPDVYVAPIVVISEGHEYEDGVNLSSEELYNIIRNNKEVPKTSQPSIGKFADLYENLKKDYDHAIAIHVSNKLSGTISSSTAGKDQAGFDVEVVDSLSLSYGITELINKGLQLAEENKDVKEIAAELRNHVTKGKNLILLGKLEQLYKGGRMSGAQFLLGNLLQIKPILSINNVGELGLFDRVRSEKKATNKLIELLKQSNEEHTVKQVGIMHGNVLEKAIDLKKSIEEAIPGIDVVIGEISSSLAVHAGEGTVAMFWFEE</sequence>
<proteinExistence type="predicted"/>
<reference evidence="2 3" key="1">
    <citation type="submission" date="2020-10" db="EMBL/GenBank/DDBJ databases">
        <title>Bacillus sp. HD4P25, an endophyte from a halophyte.</title>
        <authorList>
            <person name="Sun J.-Q."/>
        </authorList>
    </citation>
    <scope>NUCLEOTIDE SEQUENCE [LARGE SCALE GENOMIC DNA]</scope>
    <source>
        <strain evidence="2 3">YIM 93174</strain>
    </source>
</reference>
<dbReference type="Gene3D" id="3.40.50.10170">
    <property type="match status" value="1"/>
</dbReference>
<dbReference type="PROSITE" id="PS51482">
    <property type="entry name" value="DEGV"/>
    <property type="match status" value="1"/>
</dbReference>
<dbReference type="SUPFAM" id="SSF82549">
    <property type="entry name" value="DAK1/DegV-like"/>
    <property type="match status" value="1"/>
</dbReference>
<evidence type="ECO:0000256" key="1">
    <source>
        <dbReference type="ARBA" id="ARBA00023121"/>
    </source>
</evidence>
<keyword evidence="3" id="KW-1185">Reference proteome</keyword>
<dbReference type="PANTHER" id="PTHR33434">
    <property type="entry name" value="DEGV DOMAIN-CONTAINING PROTEIN DR_1986-RELATED"/>
    <property type="match status" value="1"/>
</dbReference>
<dbReference type="InterPro" id="IPR043168">
    <property type="entry name" value="DegV_C"/>
</dbReference>
<dbReference type="Proteomes" id="UP001516662">
    <property type="component" value="Unassembled WGS sequence"/>
</dbReference>
<organism evidence="2 3">
    <name type="scientific">Litchfieldia luteola</name>
    <dbReference type="NCBI Taxonomy" id="682179"/>
    <lineage>
        <taxon>Bacteria</taxon>
        <taxon>Bacillati</taxon>
        <taxon>Bacillota</taxon>
        <taxon>Bacilli</taxon>
        <taxon>Bacillales</taxon>
        <taxon>Bacillaceae</taxon>
        <taxon>Litchfieldia</taxon>
    </lineage>
</organism>
<dbReference type="RefSeq" id="WP_193538748.1">
    <property type="nucleotide sequence ID" value="NZ_JADCLJ010000024.1"/>
</dbReference>
<dbReference type="EMBL" id="JADCLJ010000024">
    <property type="protein sequence ID" value="MBE4909770.1"/>
    <property type="molecule type" value="Genomic_DNA"/>
</dbReference>
<protein>
    <submittedName>
        <fullName evidence="2">DegV family protein</fullName>
    </submittedName>
</protein>
<dbReference type="Pfam" id="PF02645">
    <property type="entry name" value="DegV"/>
    <property type="match status" value="1"/>
</dbReference>
<dbReference type="NCBIfam" id="TIGR00762">
    <property type="entry name" value="DegV"/>
    <property type="match status" value="1"/>
</dbReference>
<dbReference type="Gene3D" id="3.30.1180.10">
    <property type="match status" value="1"/>
</dbReference>
<dbReference type="PANTHER" id="PTHR33434:SF2">
    <property type="entry name" value="FATTY ACID-BINDING PROTEIN TM_1468"/>
    <property type="match status" value="1"/>
</dbReference>
<dbReference type="InterPro" id="IPR050270">
    <property type="entry name" value="DegV_domain_contain"/>
</dbReference>
<gene>
    <name evidence="2" type="ORF">IMZ08_17185</name>
</gene>
<dbReference type="InterPro" id="IPR003797">
    <property type="entry name" value="DegV"/>
</dbReference>
<evidence type="ECO:0000313" key="2">
    <source>
        <dbReference type="EMBL" id="MBE4909770.1"/>
    </source>
</evidence>
<accession>A0ABR9QMN8</accession>